<dbReference type="InterPro" id="IPR024080">
    <property type="entry name" value="Neurolysin/TOP_N"/>
</dbReference>
<dbReference type="Proteomes" id="UP000053317">
    <property type="component" value="Unassembled WGS sequence"/>
</dbReference>
<evidence type="ECO:0000313" key="2">
    <source>
        <dbReference type="Proteomes" id="UP000053317"/>
    </source>
</evidence>
<dbReference type="AlphaFoldDB" id="A0A0G2EQZ1"/>
<gene>
    <name evidence="1" type="ORF">UCRPC4_g02380</name>
</gene>
<comment type="caution">
    <text evidence="1">The sequence shown here is derived from an EMBL/GenBank/DDBJ whole genome shotgun (WGS) entry which is preliminary data.</text>
</comment>
<dbReference type="Gene3D" id="1.20.1050.40">
    <property type="entry name" value="Endopeptidase. Chain P, domain 1"/>
    <property type="match status" value="1"/>
</dbReference>
<reference evidence="1 2" key="2">
    <citation type="submission" date="2015-05" db="EMBL/GenBank/DDBJ databases">
        <authorList>
            <person name="Morales-Cruz A."/>
            <person name="Amrine K.C."/>
            <person name="Cantu D."/>
        </authorList>
    </citation>
    <scope>NUCLEOTIDE SEQUENCE [LARGE SCALE GENOMIC DNA]</scope>
    <source>
        <strain evidence="1">UCRPC4</strain>
    </source>
</reference>
<sequence length="119" mass="13325">MDVPLNGTYATRCITEAERLVDKINRVWNVVVYSVRPEDASFDNVILPLIRVENEASDTDGTIGHMSHVFPNPQLISGSLKARKLYLQAALARASRKDVYDLVQHVVNKDEALDPQSSF</sequence>
<accession>A0A0G2EQZ1</accession>
<proteinExistence type="predicted"/>
<dbReference type="EMBL" id="LCWF01000058">
    <property type="protein sequence ID" value="KKY24561.1"/>
    <property type="molecule type" value="Genomic_DNA"/>
</dbReference>
<reference evidence="1 2" key="1">
    <citation type="submission" date="2015-05" db="EMBL/GenBank/DDBJ databases">
        <title>Distinctive expansion of gene families associated with plant cell wall degradation and secondary metabolism in the genomes of grapevine trunk pathogens.</title>
        <authorList>
            <person name="Lawrence D.P."/>
            <person name="Travadon R."/>
            <person name="Rolshausen P.E."/>
            <person name="Baumgartner K."/>
        </authorList>
    </citation>
    <scope>NUCLEOTIDE SEQUENCE [LARGE SCALE GENOMIC DNA]</scope>
    <source>
        <strain evidence="1">UCRPC4</strain>
    </source>
</reference>
<organism evidence="1 2">
    <name type="scientific">Phaeomoniella chlamydospora</name>
    <name type="common">Phaeoacremonium chlamydosporum</name>
    <dbReference type="NCBI Taxonomy" id="158046"/>
    <lineage>
        <taxon>Eukaryota</taxon>
        <taxon>Fungi</taxon>
        <taxon>Dikarya</taxon>
        <taxon>Ascomycota</taxon>
        <taxon>Pezizomycotina</taxon>
        <taxon>Eurotiomycetes</taxon>
        <taxon>Chaetothyriomycetidae</taxon>
        <taxon>Phaeomoniellales</taxon>
        <taxon>Phaeomoniellaceae</taxon>
        <taxon>Phaeomoniella</taxon>
    </lineage>
</organism>
<evidence type="ECO:0000313" key="1">
    <source>
        <dbReference type="EMBL" id="KKY24561.1"/>
    </source>
</evidence>
<dbReference type="OrthoDB" id="534666at2759"/>
<keyword evidence="2" id="KW-1185">Reference proteome</keyword>
<name>A0A0G2EQZ1_PHACM</name>
<protein>
    <submittedName>
        <fullName evidence="1">Putative metallopeptidase</fullName>
    </submittedName>
</protein>